<keyword evidence="1" id="KW-1133">Transmembrane helix</keyword>
<keyword evidence="1" id="KW-0812">Transmembrane</keyword>
<evidence type="ECO:0000313" key="3">
    <source>
        <dbReference type="Proteomes" id="UP000281553"/>
    </source>
</evidence>
<evidence type="ECO:0000313" key="2">
    <source>
        <dbReference type="EMBL" id="VDN19526.1"/>
    </source>
</evidence>
<dbReference type="EMBL" id="UYRU01070269">
    <property type="protein sequence ID" value="VDN19526.1"/>
    <property type="molecule type" value="Genomic_DNA"/>
</dbReference>
<keyword evidence="3" id="KW-1185">Reference proteome</keyword>
<dbReference type="AlphaFoldDB" id="A0A3P7PMN3"/>
<proteinExistence type="predicted"/>
<dbReference type="Proteomes" id="UP000281553">
    <property type="component" value="Unassembled WGS sequence"/>
</dbReference>
<feature type="transmembrane region" description="Helical" evidence="1">
    <location>
        <begin position="27"/>
        <end position="55"/>
    </location>
</feature>
<reference evidence="2 3" key="1">
    <citation type="submission" date="2018-11" db="EMBL/GenBank/DDBJ databases">
        <authorList>
            <consortium name="Pathogen Informatics"/>
        </authorList>
    </citation>
    <scope>NUCLEOTIDE SEQUENCE [LARGE SCALE GENOMIC DNA]</scope>
</reference>
<keyword evidence="1" id="KW-0472">Membrane</keyword>
<organism evidence="2 3">
    <name type="scientific">Dibothriocephalus latus</name>
    <name type="common">Fish tapeworm</name>
    <name type="synonym">Diphyllobothrium latum</name>
    <dbReference type="NCBI Taxonomy" id="60516"/>
    <lineage>
        <taxon>Eukaryota</taxon>
        <taxon>Metazoa</taxon>
        <taxon>Spiralia</taxon>
        <taxon>Lophotrochozoa</taxon>
        <taxon>Platyhelminthes</taxon>
        <taxon>Cestoda</taxon>
        <taxon>Eucestoda</taxon>
        <taxon>Diphyllobothriidea</taxon>
        <taxon>Diphyllobothriidae</taxon>
        <taxon>Dibothriocephalus</taxon>
    </lineage>
</organism>
<protein>
    <submittedName>
        <fullName evidence="2">Uncharacterized protein</fullName>
    </submittedName>
</protein>
<dbReference type="OrthoDB" id="6252479at2759"/>
<sequence>MPPDTPNTVYGDSYATGERFTLFSSPAAFWAATICLAVATTVLFGLICTFVIVAFRKRKTPAPVDGDSEEGHNVDMYSRVVPSNCLSLHSTLPVSCESKALRMAYQGEYLDAHKIVKTLSWYF</sequence>
<name>A0A3P7PMN3_DIBLA</name>
<evidence type="ECO:0000256" key="1">
    <source>
        <dbReference type="SAM" id="Phobius"/>
    </source>
</evidence>
<accession>A0A3P7PMN3</accession>
<gene>
    <name evidence="2" type="ORF">DILT_LOCUS13434</name>
</gene>